<gene>
    <name evidence="5" type="ORF">E5Z56_01025</name>
</gene>
<evidence type="ECO:0000256" key="1">
    <source>
        <dbReference type="ARBA" id="ARBA00006432"/>
    </source>
</evidence>
<keyword evidence="6" id="KW-1185">Reference proteome</keyword>
<sequence length="553" mass="63044">MSYTYDITMFKDTFEHEFTWLNGFMRNVRRFGYKTAMVDPQKEQTWTYEELNKDANRLANALKASGVKKNDTILYLLPNSPQFALSYIAPQKIGAINCPANFNLAAGETSLLINHNKPKVFIYDYEYMHEMKQALALCVEKPEIVLMVDYDNKCETLPKGHIRFEDFMKDAPDTDPEVDFQPHIYDEVTRLFTSGTTSLPKGVPLNNINEVLSAHDVIMHFPLNPTDVTMNMTPWFHRGGLHSGGLTPTFYAGGSVVILRNYNPRVCLTYAEKYGVTFLIGVPAVLTSLATRQEKHPVDLSKIKGIVTMGSPLEKAQCIRFQETLTPNIFNGYGTTETFWNTFLRPYDLPEMSGSAGRSCTDDDVRVVKAYEDKKAEPNDFVAKDGKEVGEVIIKSPSKSTMCYFDNPKVTKEKYYKGYLYTGDLATWDDKEFVTIAGRKDDMIICSGENIYPPQIEEVLNMHPKVQESIVTSVPDKTRGEVLVAYIIPEDKSITVKEMIDYCDKHPNLSKYKCPRYYRFVDELPHTATGKKQHYKVKEQAKKDFEAGLLLRK</sequence>
<evidence type="ECO:0000313" key="6">
    <source>
        <dbReference type="Proteomes" id="UP000301475"/>
    </source>
</evidence>
<evidence type="ECO:0000259" key="3">
    <source>
        <dbReference type="Pfam" id="PF00501"/>
    </source>
</evidence>
<dbReference type="InterPro" id="IPR045851">
    <property type="entry name" value="AMP-bd_C_sf"/>
</dbReference>
<dbReference type="Proteomes" id="UP000301475">
    <property type="component" value="Chromosome"/>
</dbReference>
<proteinExistence type="inferred from homology"/>
<name>A0A4P8XUJ9_9FIRM</name>
<dbReference type="Pfam" id="PF00501">
    <property type="entry name" value="AMP-binding"/>
    <property type="match status" value="1"/>
</dbReference>
<feature type="domain" description="AMP-binding enzyme C-terminal" evidence="4">
    <location>
        <begin position="455"/>
        <end position="531"/>
    </location>
</feature>
<comment type="similarity">
    <text evidence="1">Belongs to the ATP-dependent AMP-binding enzyme family.</text>
</comment>
<dbReference type="InterPro" id="IPR042099">
    <property type="entry name" value="ANL_N_sf"/>
</dbReference>
<evidence type="ECO:0000259" key="4">
    <source>
        <dbReference type="Pfam" id="PF13193"/>
    </source>
</evidence>
<reference evidence="5 6" key="1">
    <citation type="submission" date="2019-04" db="EMBL/GenBank/DDBJ databases">
        <authorList>
            <person name="Embree M."/>
            <person name="Gaffney J.R."/>
        </authorList>
    </citation>
    <scope>NUCLEOTIDE SEQUENCE [LARGE SCALE GENOMIC DNA]</scope>
    <source>
        <strain evidence="5 6">JE7A12</strain>
    </source>
</reference>
<dbReference type="PANTHER" id="PTHR43201">
    <property type="entry name" value="ACYL-COA SYNTHETASE"/>
    <property type="match status" value="1"/>
</dbReference>
<protein>
    <submittedName>
        <fullName evidence="5">Long-chain fatty acid--CoA ligase</fullName>
    </submittedName>
</protein>
<dbReference type="OrthoDB" id="9778383at2"/>
<dbReference type="GO" id="GO:0031956">
    <property type="term" value="F:medium-chain fatty acid-CoA ligase activity"/>
    <property type="evidence" value="ECO:0007669"/>
    <property type="project" value="TreeGrafter"/>
</dbReference>
<evidence type="ECO:0000313" key="5">
    <source>
        <dbReference type="EMBL" id="QCT06034.1"/>
    </source>
</evidence>
<dbReference type="SUPFAM" id="SSF56801">
    <property type="entry name" value="Acetyl-CoA synthetase-like"/>
    <property type="match status" value="1"/>
</dbReference>
<dbReference type="AlphaFoldDB" id="A0A4P8XUJ9"/>
<dbReference type="KEGG" id="ruj:E5Z56_01025"/>
<dbReference type="InterPro" id="IPR000873">
    <property type="entry name" value="AMP-dep_synth/lig_dom"/>
</dbReference>
<dbReference type="Gene3D" id="3.40.50.12780">
    <property type="entry name" value="N-terminal domain of ligase-like"/>
    <property type="match status" value="1"/>
</dbReference>
<dbReference type="GO" id="GO:0006631">
    <property type="term" value="P:fatty acid metabolic process"/>
    <property type="evidence" value="ECO:0007669"/>
    <property type="project" value="TreeGrafter"/>
</dbReference>
<dbReference type="RefSeq" id="WP_138156132.1">
    <property type="nucleotide sequence ID" value="NZ_CP039381.1"/>
</dbReference>
<keyword evidence="2 5" id="KW-0436">Ligase</keyword>
<dbReference type="EMBL" id="CP039381">
    <property type="protein sequence ID" value="QCT06034.1"/>
    <property type="molecule type" value="Genomic_DNA"/>
</dbReference>
<evidence type="ECO:0000256" key="2">
    <source>
        <dbReference type="ARBA" id="ARBA00022598"/>
    </source>
</evidence>
<accession>A0A4P8XUJ9</accession>
<dbReference type="Gene3D" id="3.30.300.30">
    <property type="match status" value="1"/>
</dbReference>
<dbReference type="InterPro" id="IPR025110">
    <property type="entry name" value="AMP-bd_C"/>
</dbReference>
<feature type="domain" description="AMP-dependent synthetase/ligase" evidence="3">
    <location>
        <begin position="26"/>
        <end position="398"/>
    </location>
</feature>
<organism evidence="5 6">
    <name type="scientific">Ruminococcus bovis</name>
    <dbReference type="NCBI Taxonomy" id="2564099"/>
    <lineage>
        <taxon>Bacteria</taxon>
        <taxon>Bacillati</taxon>
        <taxon>Bacillota</taxon>
        <taxon>Clostridia</taxon>
        <taxon>Eubacteriales</taxon>
        <taxon>Oscillospiraceae</taxon>
        <taxon>Ruminococcus</taxon>
    </lineage>
</organism>
<dbReference type="Pfam" id="PF13193">
    <property type="entry name" value="AMP-binding_C"/>
    <property type="match status" value="1"/>
</dbReference>
<dbReference type="PANTHER" id="PTHR43201:SF5">
    <property type="entry name" value="MEDIUM-CHAIN ACYL-COA LIGASE ACSF2, MITOCHONDRIAL"/>
    <property type="match status" value="1"/>
</dbReference>